<protein>
    <recommendedName>
        <fullName evidence="1">Glycosyltransferase subfamily 4-like N-terminal domain-containing protein</fullName>
    </recommendedName>
</protein>
<dbReference type="InterPro" id="IPR028098">
    <property type="entry name" value="Glyco_trans_4-like_N"/>
</dbReference>
<evidence type="ECO:0000313" key="3">
    <source>
        <dbReference type="Proteomes" id="UP000265431"/>
    </source>
</evidence>
<evidence type="ECO:0000259" key="1">
    <source>
        <dbReference type="Pfam" id="PF13439"/>
    </source>
</evidence>
<sequence length="396" mass="44853">MRYVRLCSNSMFDQGAGKRALLMCLGDASWSPRTIRFSQHLREQGYHITIASKPLTRDMACDAHIPLGPEPKPKGLLTRRLPGYAYFAAFLPTHFLKDIANTHRHGLHGLGNALKAHTFDVIMVQDLALLPIALRQKKSARIIFDAREYYPAQNEEDRRFRIFEQPERIRLCARDLPRCDGVITVSQGLADAYTRNFGVSPTVIHSAAAYHDIAPTPVDPSPIRLVYHGVANRNRGLQNYFALMDQLGQNFTLDLYIVTNDEKRLAEMKRKAEADGRISLHPPVPYDRIVKEMNQYDIGLIYYEPTSFNLKHCMPNKIFEYIQARLAVAIGPSPDMAAFLSEHECGVISEEFTVESLAEALNELSVEHVTELKSRSERAALAASMERELERFGEIL</sequence>
<evidence type="ECO:0000313" key="2">
    <source>
        <dbReference type="EMBL" id="RIJ20467.1"/>
    </source>
</evidence>
<reference evidence="2 3" key="1">
    <citation type="submission" date="2018-08" db="EMBL/GenBank/DDBJ databases">
        <title>Henriciella mobilis sp. nov., isolated from seawater.</title>
        <authorList>
            <person name="Cheng H."/>
            <person name="Wu Y.-H."/>
            <person name="Xu X.-W."/>
            <person name="Guo L.-L."/>
        </authorList>
    </citation>
    <scope>NUCLEOTIDE SEQUENCE [LARGE SCALE GENOMIC DNA]</scope>
    <source>
        <strain evidence="2 3">CCUG66934</strain>
    </source>
</reference>
<dbReference type="AlphaFoldDB" id="A0A399QSH4"/>
<dbReference type="OrthoDB" id="503550at2"/>
<keyword evidence="3" id="KW-1185">Reference proteome</keyword>
<dbReference type="Gene3D" id="3.40.50.2000">
    <property type="entry name" value="Glycogen Phosphorylase B"/>
    <property type="match status" value="1"/>
</dbReference>
<organism evidence="2 3">
    <name type="scientific">Henriciella barbarensis</name>
    <dbReference type="NCBI Taxonomy" id="86342"/>
    <lineage>
        <taxon>Bacteria</taxon>
        <taxon>Pseudomonadati</taxon>
        <taxon>Pseudomonadota</taxon>
        <taxon>Alphaproteobacteria</taxon>
        <taxon>Hyphomonadales</taxon>
        <taxon>Hyphomonadaceae</taxon>
        <taxon>Henriciella</taxon>
    </lineage>
</organism>
<gene>
    <name evidence="2" type="ORF">D1224_15215</name>
</gene>
<dbReference type="GO" id="GO:0016757">
    <property type="term" value="F:glycosyltransferase activity"/>
    <property type="evidence" value="ECO:0007669"/>
    <property type="project" value="UniProtKB-ARBA"/>
</dbReference>
<feature type="domain" description="Glycosyltransferase subfamily 4-like N-terminal" evidence="1">
    <location>
        <begin position="35"/>
        <end position="205"/>
    </location>
</feature>
<dbReference type="SUPFAM" id="SSF53756">
    <property type="entry name" value="UDP-Glycosyltransferase/glycogen phosphorylase"/>
    <property type="match status" value="1"/>
</dbReference>
<dbReference type="Proteomes" id="UP000265431">
    <property type="component" value="Unassembled WGS sequence"/>
</dbReference>
<dbReference type="EMBL" id="QWGB01000014">
    <property type="protein sequence ID" value="RIJ20467.1"/>
    <property type="molecule type" value="Genomic_DNA"/>
</dbReference>
<comment type="caution">
    <text evidence="2">The sequence shown here is derived from an EMBL/GenBank/DDBJ whole genome shotgun (WGS) entry which is preliminary data.</text>
</comment>
<dbReference type="Pfam" id="PF13439">
    <property type="entry name" value="Glyco_transf_4"/>
    <property type="match status" value="1"/>
</dbReference>
<accession>A0A399QSH4</accession>
<proteinExistence type="predicted"/>
<name>A0A399QSH4_9PROT</name>